<evidence type="ECO:0000256" key="7">
    <source>
        <dbReference type="SAM" id="Phobius"/>
    </source>
</evidence>
<accession>A0A077LWP2</accession>
<dbReference type="EMBL" id="CAJB01000024">
    <property type="protein sequence ID" value="CCH76345.1"/>
    <property type="molecule type" value="Genomic_DNA"/>
</dbReference>
<keyword evidence="4 7" id="KW-1133">Transmembrane helix</keyword>
<dbReference type="CDD" id="cd17325">
    <property type="entry name" value="MFS_MdtG_SLC18_like"/>
    <property type="match status" value="1"/>
</dbReference>
<feature type="transmembrane region" description="Helical" evidence="7">
    <location>
        <begin position="242"/>
        <end position="265"/>
    </location>
</feature>
<dbReference type="InterPro" id="IPR020846">
    <property type="entry name" value="MFS_dom"/>
</dbReference>
<feature type="transmembrane region" description="Helical" evidence="7">
    <location>
        <begin position="80"/>
        <end position="103"/>
    </location>
</feature>
<comment type="caution">
    <text evidence="9">The sequence shown here is derived from an EMBL/GenBank/DDBJ whole genome shotgun (WGS) entry which is preliminary data.</text>
</comment>
<organism evidence="9 10">
    <name type="scientific">Nostocoides japonicum T1-X7</name>
    <dbReference type="NCBI Taxonomy" id="1194083"/>
    <lineage>
        <taxon>Bacteria</taxon>
        <taxon>Bacillati</taxon>
        <taxon>Actinomycetota</taxon>
        <taxon>Actinomycetes</taxon>
        <taxon>Micrococcales</taxon>
        <taxon>Intrasporangiaceae</taxon>
        <taxon>Nostocoides</taxon>
    </lineage>
</organism>
<evidence type="ECO:0000259" key="8">
    <source>
        <dbReference type="PROSITE" id="PS50850"/>
    </source>
</evidence>
<feature type="compositionally biased region" description="Basic and acidic residues" evidence="6">
    <location>
        <begin position="441"/>
        <end position="451"/>
    </location>
</feature>
<feature type="transmembrane region" description="Helical" evidence="7">
    <location>
        <begin position="329"/>
        <end position="348"/>
    </location>
</feature>
<reference evidence="9 10" key="1">
    <citation type="journal article" date="2013" name="ISME J.">
        <title>A metabolic model for members of the genus Tetrasphaera involved in enhanced biological phosphorus removal.</title>
        <authorList>
            <person name="Kristiansen R."/>
            <person name="Nguyen H.T.T."/>
            <person name="Saunders A.M."/>
            <person name="Nielsen J.L."/>
            <person name="Wimmer R."/>
            <person name="Le V.Q."/>
            <person name="McIlroy S.J."/>
            <person name="Petrovski S."/>
            <person name="Seviour R.J."/>
            <person name="Calteau A."/>
            <person name="Nielsen K.L."/>
            <person name="Nielsen P.H."/>
        </authorList>
    </citation>
    <scope>NUCLEOTIDE SEQUENCE [LARGE SCALE GENOMIC DNA]</scope>
    <source>
        <strain evidence="9 10">T1-X7</strain>
    </source>
</reference>
<gene>
    <name evidence="9" type="ORF">BN12_120027</name>
</gene>
<feature type="transmembrane region" description="Helical" evidence="7">
    <location>
        <begin position="109"/>
        <end position="127"/>
    </location>
</feature>
<dbReference type="InterPro" id="IPR050930">
    <property type="entry name" value="MFS_Vesicular_Transporter"/>
</dbReference>
<dbReference type="InterPro" id="IPR011701">
    <property type="entry name" value="MFS"/>
</dbReference>
<feature type="transmembrane region" description="Helical" evidence="7">
    <location>
        <begin position="45"/>
        <end position="68"/>
    </location>
</feature>
<evidence type="ECO:0000256" key="3">
    <source>
        <dbReference type="ARBA" id="ARBA00022692"/>
    </source>
</evidence>
<keyword evidence="2" id="KW-0813">Transport</keyword>
<feature type="transmembrane region" description="Helical" evidence="7">
    <location>
        <begin position="360"/>
        <end position="380"/>
    </location>
</feature>
<feature type="transmembrane region" description="Helical" evidence="7">
    <location>
        <begin position="210"/>
        <end position="230"/>
    </location>
</feature>
<feature type="transmembrane region" description="Helical" evidence="7">
    <location>
        <begin position="167"/>
        <end position="189"/>
    </location>
</feature>
<evidence type="ECO:0000256" key="2">
    <source>
        <dbReference type="ARBA" id="ARBA00022448"/>
    </source>
</evidence>
<feature type="region of interest" description="Disordered" evidence="6">
    <location>
        <begin position="391"/>
        <end position="451"/>
    </location>
</feature>
<dbReference type="GO" id="GO:0005886">
    <property type="term" value="C:plasma membrane"/>
    <property type="evidence" value="ECO:0007669"/>
    <property type="project" value="UniProtKB-SubCell"/>
</dbReference>
<evidence type="ECO:0000256" key="1">
    <source>
        <dbReference type="ARBA" id="ARBA00004651"/>
    </source>
</evidence>
<name>A0A077LWP2_9MICO</name>
<dbReference type="OrthoDB" id="9778875at2"/>
<evidence type="ECO:0000313" key="9">
    <source>
        <dbReference type="EMBL" id="CCH76345.1"/>
    </source>
</evidence>
<proteinExistence type="predicted"/>
<evidence type="ECO:0000313" key="10">
    <source>
        <dbReference type="Proteomes" id="UP000035721"/>
    </source>
</evidence>
<keyword evidence="10" id="KW-1185">Reference proteome</keyword>
<keyword evidence="5 7" id="KW-0472">Membrane</keyword>
<sequence length="451" mass="44975">MSLAAARRSSALVVAAVSVALFADSLLYSAVVPVLPGYAERLGVGPLGIGTLFASYAVTLVAATVAVGRMGDRVGRRGPLVVGMLGVTGATLLFASATTYPQLVVARSLQGAAAGVVWTVGVALVAHRLPPDRVGLGMGVVMASMSAGLLVGPPLAGILATAHGFRAPFLVCAGLVALCALAQLAPASAPVPSPARTPVRELLGAPRFRATLAAVVLAAAVLSMLEPLLPLDLASRLDATPAVVGLVFGAATLAHLVVSPAVGSLADRRPTFPALPAGLLVMAAAVPFATVPGSGIGVAGVLVVVALGYSLVLIPGLSRVALDVRATGGGYAAACAVFNVTYAAGMAIGPFVGGAAADRVPLPGLFAATAVVLALGALLVHRLDARSRPPVALPAIPDETDPHHEGTRTALPRLTHGGPIDRTPTTGPRPDRSPVPPGDVTPDRADTSTTH</sequence>
<protein>
    <submittedName>
        <fullName evidence="9">Major facilitator superfamily MFS_1</fullName>
    </submittedName>
</protein>
<evidence type="ECO:0000256" key="6">
    <source>
        <dbReference type="SAM" id="MobiDB-lite"/>
    </source>
</evidence>
<keyword evidence="3 7" id="KW-0812">Transmembrane</keyword>
<feature type="domain" description="Major facilitator superfamily (MFS) profile" evidence="8">
    <location>
        <begin position="13"/>
        <end position="388"/>
    </location>
</feature>
<dbReference type="STRING" id="1194083.BN12_120027"/>
<dbReference type="Proteomes" id="UP000035721">
    <property type="component" value="Unassembled WGS sequence"/>
</dbReference>
<dbReference type="AlphaFoldDB" id="A0A077LWP2"/>
<dbReference type="Gene3D" id="1.20.1250.20">
    <property type="entry name" value="MFS general substrate transporter like domains"/>
    <property type="match status" value="1"/>
</dbReference>
<dbReference type="GO" id="GO:0022857">
    <property type="term" value="F:transmembrane transporter activity"/>
    <property type="evidence" value="ECO:0007669"/>
    <property type="project" value="InterPro"/>
</dbReference>
<evidence type="ECO:0000256" key="4">
    <source>
        <dbReference type="ARBA" id="ARBA00022989"/>
    </source>
</evidence>
<dbReference type="PANTHER" id="PTHR23506:SF23">
    <property type="entry name" value="GH10249P"/>
    <property type="match status" value="1"/>
</dbReference>
<dbReference type="InterPro" id="IPR036259">
    <property type="entry name" value="MFS_trans_sf"/>
</dbReference>
<dbReference type="Pfam" id="PF07690">
    <property type="entry name" value="MFS_1"/>
    <property type="match status" value="1"/>
</dbReference>
<comment type="subcellular location">
    <subcellularLocation>
        <location evidence="1">Cell membrane</location>
        <topology evidence="1">Multi-pass membrane protein</topology>
    </subcellularLocation>
</comment>
<dbReference type="SUPFAM" id="SSF103473">
    <property type="entry name" value="MFS general substrate transporter"/>
    <property type="match status" value="1"/>
</dbReference>
<dbReference type="PROSITE" id="PS50850">
    <property type="entry name" value="MFS"/>
    <property type="match status" value="1"/>
</dbReference>
<evidence type="ECO:0000256" key="5">
    <source>
        <dbReference type="ARBA" id="ARBA00023136"/>
    </source>
</evidence>
<dbReference type="RefSeq" id="WP_048549929.1">
    <property type="nucleotide sequence ID" value="NZ_HF570958.1"/>
</dbReference>
<dbReference type="PANTHER" id="PTHR23506">
    <property type="entry name" value="GH10249P"/>
    <property type="match status" value="1"/>
</dbReference>
<feature type="transmembrane region" description="Helical" evidence="7">
    <location>
        <begin position="272"/>
        <end position="290"/>
    </location>
</feature>
<dbReference type="PRINTS" id="PR01035">
    <property type="entry name" value="TCRTETA"/>
</dbReference>
<dbReference type="InterPro" id="IPR001958">
    <property type="entry name" value="Tet-R_TetA/multi-R_MdtG-like"/>
</dbReference>
<feature type="transmembrane region" description="Helical" evidence="7">
    <location>
        <begin position="134"/>
        <end position="155"/>
    </location>
</feature>
<feature type="transmembrane region" description="Helical" evidence="7">
    <location>
        <begin position="296"/>
        <end position="317"/>
    </location>
</feature>